<comment type="caution">
    <text evidence="4">The sequence shown here is derived from an EMBL/GenBank/DDBJ whole genome shotgun (WGS) entry which is preliminary data.</text>
</comment>
<comment type="similarity">
    <text evidence="1">Belongs to the EamA transporter family.</text>
</comment>
<name>A0ABW1SZW2_9ACTN</name>
<keyword evidence="2" id="KW-0812">Transmembrane</keyword>
<keyword evidence="2" id="KW-0472">Membrane</keyword>
<feature type="transmembrane region" description="Helical" evidence="2">
    <location>
        <begin position="278"/>
        <end position="295"/>
    </location>
</feature>
<dbReference type="InterPro" id="IPR037185">
    <property type="entry name" value="EmrE-like"/>
</dbReference>
<feature type="transmembrane region" description="Helical" evidence="2">
    <location>
        <begin position="157"/>
        <end position="179"/>
    </location>
</feature>
<evidence type="ECO:0000313" key="4">
    <source>
        <dbReference type="EMBL" id="MFC6237465.1"/>
    </source>
</evidence>
<evidence type="ECO:0000313" key="5">
    <source>
        <dbReference type="Proteomes" id="UP001596138"/>
    </source>
</evidence>
<dbReference type="PANTHER" id="PTHR22911:SF76">
    <property type="entry name" value="EAMA DOMAIN-CONTAINING PROTEIN"/>
    <property type="match status" value="1"/>
</dbReference>
<keyword evidence="5" id="KW-1185">Reference proteome</keyword>
<feature type="transmembrane region" description="Helical" evidence="2">
    <location>
        <begin position="134"/>
        <end position="151"/>
    </location>
</feature>
<dbReference type="EMBL" id="JBHSTI010000008">
    <property type="protein sequence ID" value="MFC6237465.1"/>
    <property type="molecule type" value="Genomic_DNA"/>
</dbReference>
<feature type="transmembrane region" description="Helical" evidence="2">
    <location>
        <begin position="191"/>
        <end position="217"/>
    </location>
</feature>
<gene>
    <name evidence="4" type="ORF">ACFQGU_06220</name>
</gene>
<dbReference type="RefSeq" id="WP_386764786.1">
    <property type="nucleotide sequence ID" value="NZ_JBHSTI010000008.1"/>
</dbReference>
<evidence type="ECO:0000256" key="1">
    <source>
        <dbReference type="ARBA" id="ARBA00007362"/>
    </source>
</evidence>
<feature type="transmembrane region" description="Helical" evidence="2">
    <location>
        <begin position="223"/>
        <end position="241"/>
    </location>
</feature>
<feature type="transmembrane region" description="Helical" evidence="2">
    <location>
        <begin position="48"/>
        <end position="65"/>
    </location>
</feature>
<dbReference type="Pfam" id="PF00892">
    <property type="entry name" value="EamA"/>
    <property type="match status" value="2"/>
</dbReference>
<reference evidence="5" key="1">
    <citation type="journal article" date="2019" name="Int. J. Syst. Evol. Microbiol.">
        <title>The Global Catalogue of Microorganisms (GCM) 10K type strain sequencing project: providing services to taxonomists for standard genome sequencing and annotation.</title>
        <authorList>
            <consortium name="The Broad Institute Genomics Platform"/>
            <consortium name="The Broad Institute Genome Sequencing Center for Infectious Disease"/>
            <person name="Wu L."/>
            <person name="Ma J."/>
        </authorList>
    </citation>
    <scope>NUCLEOTIDE SEQUENCE [LARGE SCALE GENOMIC DNA]</scope>
    <source>
        <strain evidence="5">CGMCC 4.7317</strain>
    </source>
</reference>
<feature type="transmembrane region" description="Helical" evidence="2">
    <location>
        <begin position="102"/>
        <end position="122"/>
    </location>
</feature>
<proteinExistence type="inferred from homology"/>
<dbReference type="SUPFAM" id="SSF103481">
    <property type="entry name" value="Multidrug resistance efflux transporter EmrE"/>
    <property type="match status" value="2"/>
</dbReference>
<evidence type="ECO:0000256" key="2">
    <source>
        <dbReference type="SAM" id="Phobius"/>
    </source>
</evidence>
<feature type="transmembrane region" description="Helical" evidence="2">
    <location>
        <begin position="20"/>
        <end position="42"/>
    </location>
</feature>
<keyword evidence="2" id="KW-1133">Transmembrane helix</keyword>
<feature type="domain" description="EamA" evidence="3">
    <location>
        <begin position="21"/>
        <end position="149"/>
    </location>
</feature>
<sequence>MTEAGEVRANAVSRPPGTDIALMAVAVTAISTSGPIIAAMAAPALAIAFWRGVFGGGLTLLWALVRQRAELFALSGSSRRWTVIAGLLLGAHFATWVPSLRFTSVAASTALVATQPVWAALMARAQGAHVARQAWVGIGVSLLGILVLTGIDFSINPMALVGDLLALAGAVLAAAYVTAGEKARQTVSTPVYTGVAYVVSSLAILPLCLLLGASLTGYSARDWWLLVALTAGAQLLGHTLINRVLKTTSATVTSLAILFEMPGATLIAAVWLGQVPPLAILPALVLLFAGLVLVIRSGDRRVLSESPPV</sequence>
<feature type="transmembrane region" description="Helical" evidence="2">
    <location>
        <begin position="253"/>
        <end position="272"/>
    </location>
</feature>
<accession>A0ABW1SZW2</accession>
<organism evidence="4 5">
    <name type="scientific">Longivirga aurantiaca</name>
    <dbReference type="NCBI Taxonomy" id="1837743"/>
    <lineage>
        <taxon>Bacteria</taxon>
        <taxon>Bacillati</taxon>
        <taxon>Actinomycetota</taxon>
        <taxon>Actinomycetes</taxon>
        <taxon>Sporichthyales</taxon>
        <taxon>Sporichthyaceae</taxon>
        <taxon>Longivirga</taxon>
    </lineage>
</organism>
<dbReference type="PANTHER" id="PTHR22911">
    <property type="entry name" value="ACYL-MALONYL CONDENSING ENZYME-RELATED"/>
    <property type="match status" value="1"/>
</dbReference>
<dbReference type="Proteomes" id="UP001596138">
    <property type="component" value="Unassembled WGS sequence"/>
</dbReference>
<evidence type="ECO:0000259" key="3">
    <source>
        <dbReference type="Pfam" id="PF00892"/>
    </source>
</evidence>
<feature type="transmembrane region" description="Helical" evidence="2">
    <location>
        <begin position="77"/>
        <end position="96"/>
    </location>
</feature>
<dbReference type="InterPro" id="IPR000620">
    <property type="entry name" value="EamA_dom"/>
</dbReference>
<feature type="domain" description="EamA" evidence="3">
    <location>
        <begin position="161"/>
        <end position="295"/>
    </location>
</feature>
<protein>
    <submittedName>
        <fullName evidence="4">DMT family transporter</fullName>
    </submittedName>
</protein>